<evidence type="ECO:0000256" key="1">
    <source>
        <dbReference type="ARBA" id="ARBA00022679"/>
    </source>
</evidence>
<evidence type="ECO:0000259" key="3">
    <source>
        <dbReference type="PROSITE" id="PS51186"/>
    </source>
</evidence>
<evidence type="ECO:0000313" key="4">
    <source>
        <dbReference type="EMBL" id="VAW02706.1"/>
    </source>
</evidence>
<dbReference type="SUPFAM" id="SSF55729">
    <property type="entry name" value="Acyl-CoA N-acyltransferases (Nat)"/>
    <property type="match status" value="1"/>
</dbReference>
<gene>
    <name evidence="4" type="ORF">MNBD_ALPHA04-2185</name>
</gene>
<sequence length="174" mass="18513">MTDQWKIRKADDADAERLALIGAATFLESFAGILDGDAIVEHCKAQHDARTYHGYLANGGSAWLAEISDGGAPVGLSLLTKPDIPGGAADGSDLELKRIYAFSRFHGGGLGAALLEPVIEAARLAGAKRLLLGVYAENARAIGFYGKHGFAQIGDRNFQIGHKTYYDVVLAKQL</sequence>
<evidence type="ECO:0000256" key="2">
    <source>
        <dbReference type="ARBA" id="ARBA00023315"/>
    </source>
</evidence>
<dbReference type="PANTHER" id="PTHR43877">
    <property type="entry name" value="AMINOALKYLPHOSPHONATE N-ACETYLTRANSFERASE-RELATED-RELATED"/>
    <property type="match status" value="1"/>
</dbReference>
<dbReference type="PANTHER" id="PTHR43877:SF1">
    <property type="entry name" value="ACETYLTRANSFERASE"/>
    <property type="match status" value="1"/>
</dbReference>
<dbReference type="Pfam" id="PF00583">
    <property type="entry name" value="Acetyltransf_1"/>
    <property type="match status" value="1"/>
</dbReference>
<dbReference type="AlphaFoldDB" id="A0A3B0T701"/>
<organism evidence="4">
    <name type="scientific">hydrothermal vent metagenome</name>
    <dbReference type="NCBI Taxonomy" id="652676"/>
    <lineage>
        <taxon>unclassified sequences</taxon>
        <taxon>metagenomes</taxon>
        <taxon>ecological metagenomes</taxon>
    </lineage>
</organism>
<dbReference type="GO" id="GO:0016747">
    <property type="term" value="F:acyltransferase activity, transferring groups other than amino-acyl groups"/>
    <property type="evidence" value="ECO:0007669"/>
    <property type="project" value="InterPro"/>
</dbReference>
<name>A0A3B0T701_9ZZZZ</name>
<dbReference type="InterPro" id="IPR000182">
    <property type="entry name" value="GNAT_dom"/>
</dbReference>
<protein>
    <recommendedName>
        <fullName evidence="3">N-acetyltransferase domain-containing protein</fullName>
    </recommendedName>
</protein>
<proteinExistence type="predicted"/>
<feature type="domain" description="N-acetyltransferase" evidence="3">
    <location>
        <begin position="5"/>
        <end position="174"/>
    </location>
</feature>
<reference evidence="4" key="1">
    <citation type="submission" date="2018-06" db="EMBL/GenBank/DDBJ databases">
        <authorList>
            <person name="Zhirakovskaya E."/>
        </authorList>
    </citation>
    <scope>NUCLEOTIDE SEQUENCE</scope>
</reference>
<dbReference type="Gene3D" id="3.40.630.30">
    <property type="match status" value="1"/>
</dbReference>
<keyword evidence="1" id="KW-0808">Transferase</keyword>
<dbReference type="InterPro" id="IPR050832">
    <property type="entry name" value="Bact_Acetyltransf"/>
</dbReference>
<dbReference type="InterPro" id="IPR016181">
    <property type="entry name" value="Acyl_CoA_acyltransferase"/>
</dbReference>
<dbReference type="EMBL" id="UOEF01000355">
    <property type="protein sequence ID" value="VAW02706.1"/>
    <property type="molecule type" value="Genomic_DNA"/>
</dbReference>
<accession>A0A3B0T701</accession>
<dbReference type="PROSITE" id="PS51186">
    <property type="entry name" value="GNAT"/>
    <property type="match status" value="1"/>
</dbReference>
<dbReference type="CDD" id="cd04301">
    <property type="entry name" value="NAT_SF"/>
    <property type="match status" value="1"/>
</dbReference>
<keyword evidence="2" id="KW-0012">Acyltransferase</keyword>